<evidence type="ECO:0000313" key="3">
    <source>
        <dbReference type="Proteomes" id="UP000053766"/>
    </source>
</evidence>
<dbReference type="Gene3D" id="3.10.20.90">
    <property type="entry name" value="Phosphatidylinositol 3-kinase Catalytic Subunit, Chain A, domain 1"/>
    <property type="match status" value="1"/>
</dbReference>
<sequence length="338" mass="38006">MNDVTKVNGDALLNTATLSDSDEELYTSSIDIRKVRAVVDDNNILKQVTVHSDVLQDDKPHTLEQSDDDSDSLELSEPENSSPTKLRKLRRKRIERMEHEDMLELEEILSDPVIQVASPLRKKAMLTRSRKPNLQECPEIVLDDSTSLIEEQVEQRRASCDAVVVDLGKEVNLFVTVCVDQGNGRPGKFMTIRQDEPFDSLRPIFAKELNCSQLDVLIHVNKVDAGPGDTPHSMGLDINKLAVVNVFSLKSNSNIQDDLSTNPNFIPVKCVFANVKPRCAYISMTEPFYMARKRIRKQLKLSHAIEKVIFDNEVINDTDSPESLGLEAEDVIDIHLVS</sequence>
<proteinExistence type="predicted"/>
<evidence type="ECO:0000313" key="2">
    <source>
        <dbReference type="EMBL" id="KJH43504.1"/>
    </source>
</evidence>
<evidence type="ECO:0000256" key="1">
    <source>
        <dbReference type="SAM" id="MobiDB-lite"/>
    </source>
</evidence>
<gene>
    <name evidence="2" type="ORF">DICVIV_10484</name>
</gene>
<dbReference type="AlphaFoldDB" id="A0A0D8XIA2"/>
<dbReference type="STRING" id="29172.A0A0D8XIA2"/>
<feature type="region of interest" description="Disordered" evidence="1">
    <location>
        <begin position="56"/>
        <end position="87"/>
    </location>
</feature>
<protein>
    <recommendedName>
        <fullName evidence="4">Ubiquitin-like domain-containing protein</fullName>
    </recommendedName>
</protein>
<dbReference type="SUPFAM" id="SSF54236">
    <property type="entry name" value="Ubiquitin-like"/>
    <property type="match status" value="1"/>
</dbReference>
<dbReference type="EMBL" id="KN716553">
    <property type="protein sequence ID" value="KJH43504.1"/>
    <property type="molecule type" value="Genomic_DNA"/>
</dbReference>
<reference evidence="2 3" key="1">
    <citation type="submission" date="2013-11" db="EMBL/GenBank/DDBJ databases">
        <title>Draft genome of the bovine lungworm Dictyocaulus viviparus.</title>
        <authorList>
            <person name="Mitreva M."/>
        </authorList>
    </citation>
    <scope>NUCLEOTIDE SEQUENCE [LARGE SCALE GENOMIC DNA]</scope>
    <source>
        <strain evidence="2 3">HannoverDv2000</strain>
    </source>
</reference>
<evidence type="ECO:0008006" key="4">
    <source>
        <dbReference type="Google" id="ProtNLM"/>
    </source>
</evidence>
<dbReference type="Proteomes" id="UP000053766">
    <property type="component" value="Unassembled WGS sequence"/>
</dbReference>
<name>A0A0D8XIA2_DICVI</name>
<organism evidence="2 3">
    <name type="scientific">Dictyocaulus viviparus</name>
    <name type="common">Bovine lungworm</name>
    <dbReference type="NCBI Taxonomy" id="29172"/>
    <lineage>
        <taxon>Eukaryota</taxon>
        <taxon>Metazoa</taxon>
        <taxon>Ecdysozoa</taxon>
        <taxon>Nematoda</taxon>
        <taxon>Chromadorea</taxon>
        <taxon>Rhabditida</taxon>
        <taxon>Rhabditina</taxon>
        <taxon>Rhabditomorpha</taxon>
        <taxon>Strongyloidea</taxon>
        <taxon>Metastrongylidae</taxon>
        <taxon>Dictyocaulus</taxon>
    </lineage>
</organism>
<keyword evidence="3" id="KW-1185">Reference proteome</keyword>
<dbReference type="OrthoDB" id="442921at2759"/>
<feature type="compositionally biased region" description="Acidic residues" evidence="1">
    <location>
        <begin position="65"/>
        <end position="77"/>
    </location>
</feature>
<reference evidence="3" key="2">
    <citation type="journal article" date="2016" name="Sci. Rep.">
        <title>Dictyocaulus viviparus genome, variome and transcriptome elucidate lungworm biology and support future intervention.</title>
        <authorList>
            <person name="McNulty S.N."/>
            <person name="Strube C."/>
            <person name="Rosa B.A."/>
            <person name="Martin J.C."/>
            <person name="Tyagi R."/>
            <person name="Choi Y.J."/>
            <person name="Wang Q."/>
            <person name="Hallsworth Pepin K."/>
            <person name="Zhang X."/>
            <person name="Ozersky P."/>
            <person name="Wilson R.K."/>
            <person name="Sternberg P.W."/>
            <person name="Gasser R.B."/>
            <person name="Mitreva M."/>
        </authorList>
    </citation>
    <scope>NUCLEOTIDE SEQUENCE [LARGE SCALE GENOMIC DNA]</scope>
    <source>
        <strain evidence="3">HannoverDv2000</strain>
    </source>
</reference>
<accession>A0A0D8XIA2</accession>
<dbReference type="InterPro" id="IPR029071">
    <property type="entry name" value="Ubiquitin-like_domsf"/>
</dbReference>